<reference evidence="1" key="1">
    <citation type="submission" date="2020-04" db="EMBL/GenBank/DDBJ databases">
        <authorList>
            <person name="Zhang T."/>
        </authorList>
    </citation>
    <scope>NUCLEOTIDE SEQUENCE</scope>
    <source>
        <strain evidence="1">HKST-UBA02</strain>
    </source>
</reference>
<dbReference type="Gene3D" id="2.130.10.130">
    <property type="entry name" value="Integrin alpha, N-terminal"/>
    <property type="match status" value="1"/>
</dbReference>
<reference evidence="1" key="2">
    <citation type="journal article" date="2021" name="Microbiome">
        <title>Successional dynamics and alternative stable states in a saline activated sludge microbial community over 9 years.</title>
        <authorList>
            <person name="Wang Y."/>
            <person name="Ye J."/>
            <person name="Ju F."/>
            <person name="Liu L."/>
            <person name="Boyd J.A."/>
            <person name="Deng Y."/>
            <person name="Parks D.H."/>
            <person name="Jiang X."/>
            <person name="Yin X."/>
            <person name="Woodcroft B.J."/>
            <person name="Tyson G.W."/>
            <person name="Hugenholtz P."/>
            <person name="Polz M.F."/>
            <person name="Zhang T."/>
        </authorList>
    </citation>
    <scope>NUCLEOTIDE SEQUENCE</scope>
    <source>
        <strain evidence="1">HKST-UBA02</strain>
    </source>
</reference>
<organism evidence="1 2">
    <name type="scientific">Eiseniibacteriota bacterium</name>
    <dbReference type="NCBI Taxonomy" id="2212470"/>
    <lineage>
        <taxon>Bacteria</taxon>
        <taxon>Candidatus Eiseniibacteriota</taxon>
    </lineage>
</organism>
<dbReference type="InterPro" id="IPR028994">
    <property type="entry name" value="Integrin_alpha_N"/>
</dbReference>
<evidence type="ECO:0000313" key="1">
    <source>
        <dbReference type="EMBL" id="MCA9756237.1"/>
    </source>
</evidence>
<accession>A0A956NCE4</accession>
<proteinExistence type="predicted"/>
<dbReference type="SUPFAM" id="SSF69318">
    <property type="entry name" value="Integrin alpha N-terminal domain"/>
    <property type="match status" value="1"/>
</dbReference>
<gene>
    <name evidence="1" type="ORF">KDA27_10565</name>
</gene>
<dbReference type="Proteomes" id="UP000739538">
    <property type="component" value="Unassembled WGS sequence"/>
</dbReference>
<dbReference type="EMBL" id="JAGQHS010000046">
    <property type="protein sequence ID" value="MCA9756237.1"/>
    <property type="molecule type" value="Genomic_DNA"/>
</dbReference>
<dbReference type="AlphaFoldDB" id="A0A956NCE4"/>
<evidence type="ECO:0000313" key="2">
    <source>
        <dbReference type="Proteomes" id="UP000739538"/>
    </source>
</evidence>
<protein>
    <submittedName>
        <fullName evidence="1">T9SS type A sorting domain-containing protein</fullName>
    </submittedName>
</protein>
<comment type="caution">
    <text evidence="1">The sequence shown here is derived from an EMBL/GenBank/DDBJ whole genome shotgun (WGS) entry which is preliminary data.</text>
</comment>
<name>A0A956NCE4_UNCEI</name>
<sequence>MRSFPLSPVFSATGLSRTIRGVAFTSALAASATVAGSATPDSGTGTDRPVAHSVRFLDPVSGNRIDPSVTGIAVPFRSPLNLSAGERTDPGIPGTATFSLTQVSELPLALFESLAFGDTDHDAQGEAVLYNGGSGDFHFRVLEEQGNDVYTEEYAGPSLIPYAVSDLDGDGLSEVIGQDGNWVYVYESESVSSYPNLIAWRSPVLENIVGFTAVGDTDRDGKMEIIHSRNPWEGESSLLIYETNGDDAFSLVLDLPTGEGDKGRKAIGDFDQDGLVEIVFGGLNGDLHVIESSADDVWTETFTLETGLFNSFWCIGGQDTDGNGKPEFFLQGSRIEGWSTHIFEATGNDTYGIVDTLIEDDGYVGLSSCTLAQLEPGGPTYYVSDIAERLSIYQPVGPGDWQKILEQPDPDGTWHHGVFAYDANGNGRDELFWCTGGDFATLVLEAPSDPSAVDETGRLDEPFVTGGHDRDGMFARFAPLHVAPNPVRDVATLWHSSPSQVSTAWQDGETDGLRIEVLNGTGRRVRTEPFDPSAPRWNTDALPAGRYVLRLYSEAGTIAAGPVTVIR</sequence>